<dbReference type="InterPro" id="IPR038286">
    <property type="entry name" value="IPK_sf"/>
</dbReference>
<feature type="region of interest" description="Disordered" evidence="5">
    <location>
        <begin position="313"/>
        <end position="349"/>
    </location>
</feature>
<accession>A0A7R9LQQ6</accession>
<dbReference type="GO" id="GO:0032958">
    <property type="term" value="P:inositol phosphate biosynthetic process"/>
    <property type="evidence" value="ECO:0007669"/>
    <property type="project" value="InterPro"/>
</dbReference>
<keyword evidence="3 4" id="KW-0418">Kinase</keyword>
<gene>
    <name evidence="6" type="ORF">ONB1V03_LOCUS5517</name>
</gene>
<reference evidence="6" key="1">
    <citation type="submission" date="2020-11" db="EMBL/GenBank/DDBJ databases">
        <authorList>
            <person name="Tran Van P."/>
        </authorList>
    </citation>
    <scope>NUCLEOTIDE SEQUENCE</scope>
</reference>
<keyword evidence="7" id="KW-1185">Reference proteome</keyword>
<protein>
    <recommendedName>
        <fullName evidence="4">Kinase</fullName>
        <ecNumber evidence="4">2.7.-.-</ecNumber>
    </recommendedName>
</protein>
<evidence type="ECO:0000256" key="3">
    <source>
        <dbReference type="ARBA" id="ARBA00022777"/>
    </source>
</evidence>
<evidence type="ECO:0000256" key="2">
    <source>
        <dbReference type="ARBA" id="ARBA00022679"/>
    </source>
</evidence>
<evidence type="ECO:0000256" key="4">
    <source>
        <dbReference type="RuleBase" id="RU363090"/>
    </source>
</evidence>
<dbReference type="Pfam" id="PF03770">
    <property type="entry name" value="IPK"/>
    <property type="match status" value="1"/>
</dbReference>
<dbReference type="PANTHER" id="PTHR12400">
    <property type="entry name" value="INOSITOL POLYPHOSPHATE KINASE"/>
    <property type="match status" value="1"/>
</dbReference>
<dbReference type="OrthoDB" id="2573163at2759"/>
<dbReference type="GO" id="GO:0046854">
    <property type="term" value="P:phosphatidylinositol phosphate biosynthetic process"/>
    <property type="evidence" value="ECO:0007669"/>
    <property type="project" value="TreeGrafter"/>
</dbReference>
<proteinExistence type="inferred from homology"/>
<sequence>MDTESHHNHPTPHQTQGPLVHNNHKTADSQTNHPKNTVLHPFDHQVGGHTQLMLLDKSTLCKPLVQRELSFYLNIPHELKGFVPKYKGVVEVHQTDGCPILYHPIKGSQLVETITADDMNDESETHAQPELKVQICSCNDRRLLQKDLHQTQGRPQDSQQSYSSRPSQRYFMLLENITSHYHLPCILDLKMGTRQHGDDATDEKRHRQMAKCAASTSASLGFRLCGMQVYQQSLDSYQLYQVDKYYGRKINTETGLKRELEVYFKGRTHLISSTIKRLKELRSIVDDLRSTLRFFSTSLLIVSEGCVGRRSTSVARKRPNLSSGEDDDSSMDSMDSSVELKCPSKSSAAKEQRNRRLAYVCPSDHSRQVSNQKIDIRMIDFAHTSFSSQSSTDGFIVGLDNLIRLLNQIREPDLRSCEEATEDSDDGADIAMS</sequence>
<dbReference type="Gene3D" id="3.30.470.160">
    <property type="entry name" value="Inositol polyphosphate kinase"/>
    <property type="match status" value="1"/>
</dbReference>
<organism evidence="6">
    <name type="scientific">Oppiella nova</name>
    <dbReference type="NCBI Taxonomy" id="334625"/>
    <lineage>
        <taxon>Eukaryota</taxon>
        <taxon>Metazoa</taxon>
        <taxon>Ecdysozoa</taxon>
        <taxon>Arthropoda</taxon>
        <taxon>Chelicerata</taxon>
        <taxon>Arachnida</taxon>
        <taxon>Acari</taxon>
        <taxon>Acariformes</taxon>
        <taxon>Sarcoptiformes</taxon>
        <taxon>Oribatida</taxon>
        <taxon>Brachypylina</taxon>
        <taxon>Oppioidea</taxon>
        <taxon>Oppiidae</taxon>
        <taxon>Oppiella</taxon>
    </lineage>
</organism>
<dbReference type="SUPFAM" id="SSF56104">
    <property type="entry name" value="SAICAR synthase-like"/>
    <property type="match status" value="1"/>
</dbReference>
<dbReference type="GO" id="GO:0005737">
    <property type="term" value="C:cytoplasm"/>
    <property type="evidence" value="ECO:0007669"/>
    <property type="project" value="TreeGrafter"/>
</dbReference>
<dbReference type="EC" id="2.7.-.-" evidence="4"/>
<dbReference type="Proteomes" id="UP000728032">
    <property type="component" value="Unassembled WGS sequence"/>
</dbReference>
<evidence type="ECO:0000256" key="5">
    <source>
        <dbReference type="SAM" id="MobiDB-lite"/>
    </source>
</evidence>
<dbReference type="GO" id="GO:0000828">
    <property type="term" value="F:inositol hexakisphosphate kinase activity"/>
    <property type="evidence" value="ECO:0007669"/>
    <property type="project" value="TreeGrafter"/>
</dbReference>
<dbReference type="AlphaFoldDB" id="A0A7R9LQQ6"/>
<dbReference type="EMBL" id="OC917062">
    <property type="protein sequence ID" value="CAD7646025.1"/>
    <property type="molecule type" value="Genomic_DNA"/>
</dbReference>
<keyword evidence="2 4" id="KW-0808">Transferase</keyword>
<evidence type="ECO:0000313" key="6">
    <source>
        <dbReference type="EMBL" id="CAD7646025.1"/>
    </source>
</evidence>
<name>A0A7R9LQQ6_9ACAR</name>
<dbReference type="InterPro" id="IPR005522">
    <property type="entry name" value="IPK"/>
</dbReference>
<feature type="region of interest" description="Disordered" evidence="5">
    <location>
        <begin position="1"/>
        <end position="34"/>
    </location>
</feature>
<evidence type="ECO:0000256" key="1">
    <source>
        <dbReference type="ARBA" id="ARBA00007374"/>
    </source>
</evidence>
<evidence type="ECO:0000313" key="7">
    <source>
        <dbReference type="Proteomes" id="UP000728032"/>
    </source>
</evidence>
<comment type="similarity">
    <text evidence="1 4">Belongs to the inositol phosphokinase (IPK) family.</text>
</comment>
<dbReference type="GO" id="GO:0005634">
    <property type="term" value="C:nucleus"/>
    <property type="evidence" value="ECO:0007669"/>
    <property type="project" value="TreeGrafter"/>
</dbReference>
<dbReference type="PANTHER" id="PTHR12400:SF21">
    <property type="entry name" value="KINASE"/>
    <property type="match status" value="1"/>
</dbReference>
<dbReference type="EMBL" id="CAJPVJ010002237">
    <property type="protein sequence ID" value="CAG2165985.1"/>
    <property type="molecule type" value="Genomic_DNA"/>
</dbReference>